<dbReference type="Pfam" id="PF23333">
    <property type="entry name" value="VWC2L_1st"/>
    <property type="match status" value="1"/>
</dbReference>
<reference evidence="10 11" key="1">
    <citation type="journal article" date="2019" name="Genome Biol. Evol.">
        <title>Whole-Genome Sequencing of the Giant Devil Catfish, Bagarius yarrelli.</title>
        <authorList>
            <person name="Jiang W."/>
            <person name="Lv Y."/>
            <person name="Cheng L."/>
            <person name="Yang K."/>
            <person name="Chao B."/>
            <person name="Wang X."/>
            <person name="Li Y."/>
            <person name="Pan X."/>
            <person name="You X."/>
            <person name="Zhang Y."/>
            <person name="Yang J."/>
            <person name="Li J."/>
            <person name="Zhang X."/>
            <person name="Liu S."/>
            <person name="Sun C."/>
            <person name="Yang J."/>
            <person name="Shi Q."/>
        </authorList>
    </citation>
    <scope>NUCLEOTIDE SEQUENCE [LARGE SCALE GENOMIC DNA]</scope>
    <source>
        <strain evidence="10">JWS20170419001</strain>
        <tissue evidence="10">Muscle</tissue>
    </source>
</reference>
<dbReference type="GO" id="GO:0070180">
    <property type="term" value="F:large ribosomal subunit rRNA binding"/>
    <property type="evidence" value="ECO:0007669"/>
    <property type="project" value="TreeGrafter"/>
</dbReference>
<evidence type="ECO:0000256" key="8">
    <source>
        <dbReference type="SAM" id="SignalP"/>
    </source>
</evidence>
<evidence type="ECO:0000256" key="1">
    <source>
        <dbReference type="ARBA" id="ARBA00010745"/>
    </source>
</evidence>
<proteinExistence type="inferred from homology"/>
<dbReference type="Pfam" id="PF00238">
    <property type="entry name" value="Ribosomal_L14"/>
    <property type="match status" value="1"/>
</dbReference>
<evidence type="ECO:0000256" key="3">
    <source>
        <dbReference type="ARBA" id="ARBA00023274"/>
    </source>
</evidence>
<evidence type="ECO:0000313" key="10">
    <source>
        <dbReference type="EMBL" id="TSQ23963.1"/>
    </source>
</evidence>
<evidence type="ECO:0000256" key="4">
    <source>
        <dbReference type="ARBA" id="ARBA00035199"/>
    </source>
</evidence>
<dbReference type="InterPro" id="IPR036853">
    <property type="entry name" value="Ribosomal_uL14_sf"/>
</dbReference>
<dbReference type="PANTHER" id="PTHR11761:SF8">
    <property type="entry name" value="LARGE RIBOSOMAL SUBUNIT PROTEIN UL14"/>
    <property type="match status" value="1"/>
</dbReference>
<evidence type="ECO:0000256" key="7">
    <source>
        <dbReference type="SAM" id="MobiDB-lite"/>
    </source>
</evidence>
<dbReference type="CDD" id="cd00337">
    <property type="entry name" value="Ribosomal_uL14"/>
    <property type="match status" value="1"/>
</dbReference>
<dbReference type="Gene3D" id="2.40.150.20">
    <property type="entry name" value="Ribosomal protein L14"/>
    <property type="match status" value="1"/>
</dbReference>
<keyword evidence="3 6" id="KW-0687">Ribonucleoprotein</keyword>
<dbReference type="GO" id="GO:0022625">
    <property type="term" value="C:cytosolic large ribosomal subunit"/>
    <property type="evidence" value="ECO:0007669"/>
    <property type="project" value="TreeGrafter"/>
</dbReference>
<keyword evidence="2 6" id="KW-0689">Ribosomal protein</keyword>
<comment type="caution">
    <text evidence="10">The sequence shown here is derived from an EMBL/GenBank/DDBJ whole genome shotgun (WGS) entry which is preliminary data.</text>
</comment>
<dbReference type="InterPro" id="IPR000218">
    <property type="entry name" value="Ribosomal_uL14"/>
</dbReference>
<dbReference type="AlphaFoldDB" id="A0A556UZW7"/>
<keyword evidence="8" id="KW-0732">Signal</keyword>
<name>A0A556UZW7_BAGYA</name>
<dbReference type="FunFam" id="2.40.150.20:FF:000003">
    <property type="entry name" value="60S ribosomal protein L23"/>
    <property type="match status" value="1"/>
</dbReference>
<evidence type="ECO:0000256" key="2">
    <source>
        <dbReference type="ARBA" id="ARBA00022980"/>
    </source>
</evidence>
<feature type="compositionally biased region" description="Basic and acidic residues" evidence="7">
    <location>
        <begin position="177"/>
        <end position="199"/>
    </location>
</feature>
<evidence type="ECO:0000256" key="6">
    <source>
        <dbReference type="RuleBase" id="RU003949"/>
    </source>
</evidence>
<dbReference type="PANTHER" id="PTHR11761">
    <property type="entry name" value="50S/60S RIBOSOMAL PROTEIN L14/L23"/>
    <property type="match status" value="1"/>
</dbReference>
<dbReference type="NCBIfam" id="NF006344">
    <property type="entry name" value="PRK08571.1"/>
    <property type="match status" value="1"/>
</dbReference>
<dbReference type="EMBL" id="VCAZ01000083">
    <property type="protein sequence ID" value="TSQ23963.1"/>
    <property type="molecule type" value="Genomic_DNA"/>
</dbReference>
<dbReference type="HAMAP" id="MF_01367">
    <property type="entry name" value="Ribosomal_uL14"/>
    <property type="match status" value="1"/>
</dbReference>
<dbReference type="SMART" id="SM01374">
    <property type="entry name" value="Ribosomal_L14"/>
    <property type="match status" value="1"/>
</dbReference>
<feature type="region of interest" description="Disordered" evidence="7">
    <location>
        <begin position="145"/>
        <end position="207"/>
    </location>
</feature>
<dbReference type="PROSITE" id="PS00049">
    <property type="entry name" value="RIBOSOMAL_L14"/>
    <property type="match status" value="1"/>
</dbReference>
<feature type="compositionally biased region" description="Polar residues" evidence="7">
    <location>
        <begin position="157"/>
        <end position="168"/>
    </location>
</feature>
<accession>A0A556UZW7</accession>
<evidence type="ECO:0000313" key="11">
    <source>
        <dbReference type="Proteomes" id="UP000319801"/>
    </source>
</evidence>
<comment type="similarity">
    <text evidence="1 6">Belongs to the universal ribosomal protein uL14 family.</text>
</comment>
<dbReference type="Proteomes" id="UP000319801">
    <property type="component" value="Unassembled WGS sequence"/>
</dbReference>
<dbReference type="OrthoDB" id="407959at2759"/>
<protein>
    <recommendedName>
        <fullName evidence="4">Large ribosomal subunit protein uL14</fullName>
    </recommendedName>
    <alternativeName>
        <fullName evidence="5">60S ribosomal protein L23</fullName>
    </alternativeName>
</protein>
<gene>
    <name evidence="10" type="ORF">Baya_11530</name>
</gene>
<evidence type="ECO:0000256" key="5">
    <source>
        <dbReference type="ARBA" id="ARBA00035326"/>
    </source>
</evidence>
<dbReference type="InterPro" id="IPR059152">
    <property type="entry name" value="VWC2L_N"/>
</dbReference>
<feature type="signal peptide" evidence="8">
    <location>
        <begin position="1"/>
        <end position="26"/>
    </location>
</feature>
<dbReference type="SUPFAM" id="SSF50193">
    <property type="entry name" value="Ribosomal protein L14"/>
    <property type="match status" value="1"/>
</dbReference>
<feature type="domain" description="VWC2L-like N-terminal" evidence="9">
    <location>
        <begin position="38"/>
        <end position="77"/>
    </location>
</feature>
<dbReference type="InterPro" id="IPR019972">
    <property type="entry name" value="Ribosomal_uL14_CS"/>
</dbReference>
<feature type="chain" id="PRO_5021736905" description="Large ribosomal subunit protein uL14" evidence="8">
    <location>
        <begin position="27"/>
        <end position="338"/>
    </location>
</feature>
<organism evidence="10 11">
    <name type="scientific">Bagarius yarrelli</name>
    <name type="common">Goonch</name>
    <name type="synonym">Bagrus yarrelli</name>
    <dbReference type="NCBI Taxonomy" id="175774"/>
    <lineage>
        <taxon>Eukaryota</taxon>
        <taxon>Metazoa</taxon>
        <taxon>Chordata</taxon>
        <taxon>Craniata</taxon>
        <taxon>Vertebrata</taxon>
        <taxon>Euteleostomi</taxon>
        <taxon>Actinopterygii</taxon>
        <taxon>Neopterygii</taxon>
        <taxon>Teleostei</taxon>
        <taxon>Ostariophysi</taxon>
        <taxon>Siluriformes</taxon>
        <taxon>Sisoridae</taxon>
        <taxon>Sisorinae</taxon>
        <taxon>Bagarius</taxon>
    </lineage>
</organism>
<evidence type="ECO:0000259" key="9">
    <source>
        <dbReference type="Pfam" id="PF23333"/>
    </source>
</evidence>
<keyword evidence="11" id="KW-1185">Reference proteome</keyword>
<dbReference type="GO" id="GO:0003735">
    <property type="term" value="F:structural constituent of ribosome"/>
    <property type="evidence" value="ECO:0007669"/>
    <property type="project" value="InterPro"/>
</dbReference>
<dbReference type="GO" id="GO:0006412">
    <property type="term" value="P:translation"/>
    <property type="evidence" value="ECO:0007669"/>
    <property type="project" value="InterPro"/>
</dbReference>
<sequence length="338" mass="37467">MRSLALCLSLALLCAFLRCEFSSSKSDPDYEFGDYRGKWCIDDHGFVYSIGEVYYPGRTACPCTCTEDGPVCLRPKCPRIHPRCTRIKYKSCCPVCEAISKVCVYGGKTYRMFEEFRVQTVLRETVSFRPASEWRWMSGLSVSVPTETEPGKHTRTPRVNSGSGQTKMRLSRWRSRRLSERGRETGRKRASERGKERESACPGRGGSSGAKFRISLGLPVGAVINCADNTGAKNLYIISVKGIKGRLNRLPAAGVGDMVMATVKKGKPELRKKVHPAVVIRQRKSYRRKDGVFLYFEDNAGVIVNNKGEMKGSAITGPVAKECADLWPRIASNAGSIA</sequence>